<accession>A0A2A2HAR1</accession>
<evidence type="ECO:0000256" key="4">
    <source>
        <dbReference type="SAM" id="Phobius"/>
    </source>
</evidence>
<name>A0A2A2HAR1_METBR</name>
<keyword evidence="2" id="KW-0328">Glycosyltransferase</keyword>
<keyword evidence="4" id="KW-1133">Transmembrane helix</keyword>
<feature type="domain" description="Glycosyltransferase 2-like" evidence="5">
    <location>
        <begin position="7"/>
        <end position="60"/>
    </location>
</feature>
<dbReference type="Pfam" id="PF13641">
    <property type="entry name" value="Glyco_tranf_2_3"/>
    <property type="match status" value="1"/>
</dbReference>
<evidence type="ECO:0000256" key="2">
    <source>
        <dbReference type="ARBA" id="ARBA00022676"/>
    </source>
</evidence>
<evidence type="ECO:0000256" key="1">
    <source>
        <dbReference type="ARBA" id="ARBA00006739"/>
    </source>
</evidence>
<keyword evidence="3" id="KW-0808">Transferase</keyword>
<keyword evidence="4" id="KW-0472">Membrane</keyword>
<organism evidence="6 7">
    <name type="scientific">Methanobacterium bryantii</name>
    <dbReference type="NCBI Taxonomy" id="2161"/>
    <lineage>
        <taxon>Archaea</taxon>
        <taxon>Methanobacteriati</taxon>
        <taxon>Methanobacteriota</taxon>
        <taxon>Methanomada group</taxon>
        <taxon>Methanobacteria</taxon>
        <taxon>Methanobacteriales</taxon>
        <taxon>Methanobacteriaceae</taxon>
        <taxon>Methanobacterium</taxon>
    </lineage>
</organism>
<protein>
    <recommendedName>
        <fullName evidence="5">Glycosyltransferase 2-like domain-containing protein</fullName>
    </recommendedName>
</protein>
<dbReference type="CDD" id="cd04186">
    <property type="entry name" value="GT_2_like_c"/>
    <property type="match status" value="1"/>
</dbReference>
<dbReference type="Pfam" id="PF00535">
    <property type="entry name" value="Glycos_transf_2"/>
    <property type="match status" value="1"/>
</dbReference>
<dbReference type="GO" id="GO:0016757">
    <property type="term" value="F:glycosyltransferase activity"/>
    <property type="evidence" value="ECO:0007669"/>
    <property type="project" value="UniProtKB-KW"/>
</dbReference>
<dbReference type="Gene3D" id="3.90.550.10">
    <property type="entry name" value="Spore Coat Polysaccharide Biosynthesis Protein SpsA, Chain A"/>
    <property type="match status" value="1"/>
</dbReference>
<dbReference type="InterPro" id="IPR029044">
    <property type="entry name" value="Nucleotide-diphossugar_trans"/>
</dbReference>
<dbReference type="EMBL" id="LMVM01000001">
    <property type="protein sequence ID" value="PAV06390.1"/>
    <property type="molecule type" value="Genomic_DNA"/>
</dbReference>
<dbReference type="PANTHER" id="PTHR43179:SF12">
    <property type="entry name" value="GALACTOFURANOSYLTRANSFERASE GLFT2"/>
    <property type="match status" value="1"/>
</dbReference>
<dbReference type="RefSeq" id="WP_069582562.1">
    <property type="nucleotide sequence ID" value="NZ_LMVM01000001.1"/>
</dbReference>
<gene>
    <name evidence="6" type="ORF">ASJ80_16360</name>
</gene>
<dbReference type="Proteomes" id="UP000217784">
    <property type="component" value="Unassembled WGS sequence"/>
</dbReference>
<dbReference type="InterPro" id="IPR001173">
    <property type="entry name" value="Glyco_trans_2-like"/>
</dbReference>
<keyword evidence="4" id="KW-0812">Transmembrane</keyword>
<reference evidence="6 7" key="1">
    <citation type="journal article" date="2017" name="BMC Genomics">
        <title>Genomic analysis of methanogenic archaea reveals a shift towards energy conservation.</title>
        <authorList>
            <person name="Gilmore S.P."/>
            <person name="Henske J.K."/>
            <person name="Sexton J.A."/>
            <person name="Solomon K.V."/>
            <person name="Seppala S."/>
            <person name="Yoo J.I."/>
            <person name="Huyett L.M."/>
            <person name="Pressman A."/>
            <person name="Cogan J.Z."/>
            <person name="Kivenson V."/>
            <person name="Peng X."/>
            <person name="Tan Y."/>
            <person name="Valentine D.L."/>
            <person name="O'Malley M.A."/>
        </authorList>
    </citation>
    <scope>NUCLEOTIDE SEQUENCE [LARGE SCALE GENOMIC DNA]</scope>
    <source>
        <strain evidence="6 7">M.o.H.</strain>
    </source>
</reference>
<dbReference type="AlphaFoldDB" id="A0A2A2HAR1"/>
<evidence type="ECO:0000313" key="6">
    <source>
        <dbReference type="EMBL" id="PAV06390.1"/>
    </source>
</evidence>
<evidence type="ECO:0000256" key="3">
    <source>
        <dbReference type="ARBA" id="ARBA00022679"/>
    </source>
</evidence>
<keyword evidence="7" id="KW-1185">Reference proteome</keyword>
<sequence>MNPKIAVVILNWNGSEDTIECLESLRQTTYFNYSIIVVDNASSDNSLEKIMRYCKGGIEVKSAFFKYSLKNKPIKTAEYTKEQSEKIKFNSAEVVLIKNDKNYGFAEGSNIGIRYGLTNLDSDYILLLNNDTVVDSDFLRELVKVSESSHKIGFASPKTYYYDFNNKRNVINFAGGSLNMFKGQSHSIGVNEVDNGQYDEIKTVEYGEGSCLLVKREVLEKIGLFDTKYFAYWEEADLCTRGNKAGYRSVYVPKAKIWHKVSASTDDPTKLYYYTRNKFWFMRKYANRTEYISFLLLFFGFYFWNLTCKYTLYGIYKRSLKHSNYFLKGIKNGIFIK</sequence>
<proteinExistence type="inferred from homology"/>
<dbReference type="SUPFAM" id="SSF53448">
    <property type="entry name" value="Nucleotide-diphospho-sugar transferases"/>
    <property type="match status" value="1"/>
</dbReference>
<comment type="caution">
    <text evidence="6">The sequence shown here is derived from an EMBL/GenBank/DDBJ whole genome shotgun (WGS) entry which is preliminary data.</text>
</comment>
<dbReference type="PANTHER" id="PTHR43179">
    <property type="entry name" value="RHAMNOSYLTRANSFERASE WBBL"/>
    <property type="match status" value="1"/>
</dbReference>
<comment type="similarity">
    <text evidence="1">Belongs to the glycosyltransferase 2 family.</text>
</comment>
<evidence type="ECO:0000313" key="7">
    <source>
        <dbReference type="Proteomes" id="UP000217784"/>
    </source>
</evidence>
<feature type="transmembrane region" description="Helical" evidence="4">
    <location>
        <begin position="291"/>
        <end position="312"/>
    </location>
</feature>
<evidence type="ECO:0000259" key="5">
    <source>
        <dbReference type="Pfam" id="PF00535"/>
    </source>
</evidence>